<dbReference type="EMBL" id="JAALAA010000002">
    <property type="protein sequence ID" value="NGN91598.1"/>
    <property type="molecule type" value="Genomic_DNA"/>
</dbReference>
<feature type="region of interest" description="Disordered" evidence="1">
    <location>
        <begin position="99"/>
        <end position="138"/>
    </location>
</feature>
<evidence type="ECO:0000313" key="2">
    <source>
        <dbReference type="EMBL" id="NGN91598.1"/>
    </source>
</evidence>
<dbReference type="Proteomes" id="UP000483261">
    <property type="component" value="Unassembled WGS sequence"/>
</dbReference>
<accession>A0A6M1R1J6</accession>
<evidence type="ECO:0000256" key="1">
    <source>
        <dbReference type="SAM" id="MobiDB-lite"/>
    </source>
</evidence>
<feature type="compositionally biased region" description="Gly residues" evidence="1">
    <location>
        <begin position="351"/>
        <end position="405"/>
    </location>
</feature>
<evidence type="ECO:0000313" key="3">
    <source>
        <dbReference type="Proteomes" id="UP000483261"/>
    </source>
</evidence>
<comment type="caution">
    <text evidence="2">The sequence shown here is derived from an EMBL/GenBank/DDBJ whole genome shotgun (WGS) entry which is preliminary data.</text>
</comment>
<keyword evidence="3" id="KW-1185">Reference proteome</keyword>
<feature type="region of interest" description="Disordered" evidence="1">
    <location>
        <begin position="178"/>
        <end position="213"/>
    </location>
</feature>
<dbReference type="RefSeq" id="WP_165109378.1">
    <property type="nucleotide sequence ID" value="NZ_JAALAA010000002.1"/>
</dbReference>
<dbReference type="AlphaFoldDB" id="A0A6M1R1J6"/>
<protein>
    <submittedName>
        <fullName evidence="2">Uncharacterized protein</fullName>
    </submittedName>
</protein>
<sequence length="461" mass="46560">MTDMGPRGAMMNVLKQYVATANPEEVEARLNDWETAKRTFEELARDLDLAARRVPEAFEETSYTASAAQEAFRTSATKLTNKVQQLTAAIDALSQAQTTTRNAQKTHEKLEQTLSFEPVSAPDASSSKYAQSGPGIDSAQAVQNQKALQADRNAYNAQQAAIADAEAAAAKQIEVVDQQNYTSQPPVRALTEEPGTPNDPAPQPPSSPGSYSAIAASQARMAKYNSGTLYPEGWGHELIAQEKANIEAAKAENIPEWNGTQWVNADGSPAPSTSYAMVETADGLAPLAGGAGGMTALAIGGGGALLGAGVAKALASKFAAGASAKAATAGATSRSAAARAGAAGARASAGAGAGARGAGAGVRGAGAGTGARGAGAGAGARGTRGGPTGAGSRAGRGGVGGAGGRGGKKNDRRNGQDQDWQADYSDDWTESASDVLDPNASRGWTPSTPQGDETGKNGRKA</sequence>
<gene>
    <name evidence="2" type="ORF">G5C66_02435</name>
</gene>
<reference evidence="2 3" key="1">
    <citation type="submission" date="2020-02" db="EMBL/GenBank/DDBJ databases">
        <title>Whole-genome analyses of novel actinobacteria.</title>
        <authorList>
            <person name="Sahin N."/>
        </authorList>
    </citation>
    <scope>NUCLEOTIDE SEQUENCE [LARGE SCALE GENOMIC DNA]</scope>
    <source>
        <strain evidence="2 3">KC13</strain>
    </source>
</reference>
<feature type="region of interest" description="Disordered" evidence="1">
    <location>
        <begin position="350"/>
        <end position="461"/>
    </location>
</feature>
<proteinExistence type="predicted"/>
<organism evidence="2 3">
    <name type="scientific">Nocardioides turkmenicus</name>
    <dbReference type="NCBI Taxonomy" id="2711220"/>
    <lineage>
        <taxon>Bacteria</taxon>
        <taxon>Bacillati</taxon>
        <taxon>Actinomycetota</taxon>
        <taxon>Actinomycetes</taxon>
        <taxon>Propionibacteriales</taxon>
        <taxon>Nocardioidaceae</taxon>
        <taxon>Nocardioides</taxon>
    </lineage>
</organism>
<feature type="compositionally biased region" description="Polar residues" evidence="1">
    <location>
        <begin position="442"/>
        <end position="451"/>
    </location>
</feature>
<feature type="compositionally biased region" description="Pro residues" evidence="1">
    <location>
        <begin position="197"/>
        <end position="207"/>
    </location>
</feature>
<name>A0A6M1R1J6_9ACTN</name>